<evidence type="ECO:0000313" key="1">
    <source>
        <dbReference type="EMBL" id="SDC17643.1"/>
    </source>
</evidence>
<gene>
    <name evidence="1" type="ORF">SAMN05192589_101395</name>
</gene>
<dbReference type="PANTHER" id="PTHR37943">
    <property type="entry name" value="PROTEIN VES"/>
    <property type="match status" value="1"/>
</dbReference>
<reference evidence="1 2" key="1">
    <citation type="submission" date="2016-10" db="EMBL/GenBank/DDBJ databases">
        <authorList>
            <person name="de Groot N.N."/>
        </authorList>
    </citation>
    <scope>NUCLEOTIDE SEQUENCE [LARGE SCALE GENOMIC DNA]</scope>
    <source>
        <strain evidence="1 2">DSM 16619</strain>
    </source>
</reference>
<dbReference type="AlphaFoldDB" id="A0A1G6JG64"/>
<dbReference type="STRING" id="187868.SAMN05192589_101395"/>
<proteinExistence type="predicted"/>
<dbReference type="CDD" id="cd20293">
    <property type="entry name" value="cupin_HutD_N"/>
    <property type="match status" value="1"/>
</dbReference>
<evidence type="ECO:0008006" key="3">
    <source>
        <dbReference type="Google" id="ProtNLM"/>
    </source>
</evidence>
<dbReference type="InterPro" id="IPR014710">
    <property type="entry name" value="RmlC-like_jellyroll"/>
</dbReference>
<dbReference type="InterPro" id="IPR010282">
    <property type="entry name" value="Uncharacterised_HutD/Ves"/>
</dbReference>
<sequence>MTALQRFDLSAIAPTPWKNGGGDTRELACWPPGAGMDAFEWRVSVATIAAPGPFSAFRGVERQIMLLDGAGVRLRALDEGIDHALDERWRPVAFAGDQAIDCIPLGGASTDFNLMLRQGRWQGAVQVLQTACVPGSTPAGLCMVLSGRWQWGSEVMQAGEGLWWSTAAPPGAHAALQPLGGGADTPAVAWVALVPGFQSNRPLAQ</sequence>
<dbReference type="Pfam" id="PF05962">
    <property type="entry name" value="HutD"/>
    <property type="match status" value="1"/>
</dbReference>
<dbReference type="InterPro" id="IPR011051">
    <property type="entry name" value="RmlC_Cupin_sf"/>
</dbReference>
<evidence type="ECO:0000313" key="2">
    <source>
        <dbReference type="Proteomes" id="UP000198781"/>
    </source>
</evidence>
<name>A0A1G6JG64_9BURK</name>
<dbReference type="SUPFAM" id="SSF51182">
    <property type="entry name" value="RmlC-like cupins"/>
    <property type="match status" value="1"/>
</dbReference>
<accession>A0A1G6JG64</accession>
<keyword evidence="2" id="KW-1185">Reference proteome</keyword>
<dbReference type="EMBL" id="FMZC01000001">
    <property type="protein sequence ID" value="SDC17643.1"/>
    <property type="molecule type" value="Genomic_DNA"/>
</dbReference>
<dbReference type="Proteomes" id="UP000198781">
    <property type="component" value="Unassembled WGS sequence"/>
</dbReference>
<protein>
    <recommendedName>
        <fullName evidence="3">HutD protein</fullName>
    </recommendedName>
</protein>
<dbReference type="PANTHER" id="PTHR37943:SF1">
    <property type="entry name" value="PROTEIN VES"/>
    <property type="match status" value="1"/>
</dbReference>
<dbReference type="Gene3D" id="2.60.120.10">
    <property type="entry name" value="Jelly Rolls"/>
    <property type="match status" value="1"/>
</dbReference>
<organism evidence="1 2">
    <name type="scientific">Paracidovorax valerianellae</name>
    <dbReference type="NCBI Taxonomy" id="187868"/>
    <lineage>
        <taxon>Bacteria</taxon>
        <taxon>Pseudomonadati</taxon>
        <taxon>Pseudomonadota</taxon>
        <taxon>Betaproteobacteria</taxon>
        <taxon>Burkholderiales</taxon>
        <taxon>Comamonadaceae</taxon>
        <taxon>Paracidovorax</taxon>
    </lineage>
</organism>